<dbReference type="AlphaFoldDB" id="A0A1T4TAM7"/>
<dbReference type="OrthoDB" id="4331847at2"/>
<dbReference type="Proteomes" id="UP000190637">
    <property type="component" value="Unassembled WGS sequence"/>
</dbReference>
<dbReference type="RefSeq" id="WP_078763915.1">
    <property type="nucleotide sequence ID" value="NZ_FUWS01000017.1"/>
</dbReference>
<name>A0A1T4TAM7_9ACTN</name>
<evidence type="ECO:0000313" key="4">
    <source>
        <dbReference type="Proteomes" id="UP000190637"/>
    </source>
</evidence>
<dbReference type="Pfam" id="PF13349">
    <property type="entry name" value="DUF4097"/>
    <property type="match status" value="1"/>
</dbReference>
<sequence>MTFTGRGLYASSSKEPRGRRSGWLFIGAVVGVVALIVAAASVLSSFSTNHAERVDSFDGAARVVIQNRTNGDVEITGTSGDQVVVGREARESPVTEVAERVGMEGDEVRATANCDGWQMFGGCAVDYSVEVPEGVEVVVESETGDVEVEGVAANITVTAGTGEVELSGVEGDLDLRTTTGEISAEGRGEVVRATSTTGDIDLEDFTATTAEVRATTGNIDAPGGFTTLTVAATTGEVHVGTASPFERISVQTTTGDVMVQVPAGEYDVIGDSGTGDRDIHVRVDRNAEQVIDASTSTGSVTVETD</sequence>
<evidence type="ECO:0000313" key="3">
    <source>
        <dbReference type="EMBL" id="SKA37381.1"/>
    </source>
</evidence>
<accession>A0A1T4TAM7</accession>
<evidence type="ECO:0000256" key="1">
    <source>
        <dbReference type="SAM" id="Phobius"/>
    </source>
</evidence>
<reference evidence="3 4" key="1">
    <citation type="submission" date="2017-02" db="EMBL/GenBank/DDBJ databases">
        <authorList>
            <person name="Peterson S.W."/>
        </authorList>
    </citation>
    <scope>NUCLEOTIDE SEQUENCE [LARGE SCALE GENOMIC DNA]</scope>
    <source>
        <strain evidence="3 4">DSM 45154</strain>
    </source>
</reference>
<dbReference type="EMBL" id="FUWS01000017">
    <property type="protein sequence ID" value="SKA37381.1"/>
    <property type="molecule type" value="Genomic_DNA"/>
</dbReference>
<proteinExistence type="predicted"/>
<feature type="transmembrane region" description="Helical" evidence="1">
    <location>
        <begin position="21"/>
        <end position="43"/>
    </location>
</feature>
<feature type="domain" description="DUF4097" evidence="2">
    <location>
        <begin position="64"/>
        <end position="302"/>
    </location>
</feature>
<dbReference type="STRING" id="1122192.SAMN02745673_04696"/>
<dbReference type="InterPro" id="IPR025164">
    <property type="entry name" value="Toastrack_DUF4097"/>
</dbReference>
<keyword evidence="1" id="KW-0472">Membrane</keyword>
<evidence type="ECO:0000259" key="2">
    <source>
        <dbReference type="Pfam" id="PF13349"/>
    </source>
</evidence>
<keyword evidence="1" id="KW-1133">Transmembrane helix</keyword>
<gene>
    <name evidence="3" type="ORF">SAMN02745673_04696</name>
</gene>
<protein>
    <submittedName>
        <fullName evidence="3">Putative adhesin</fullName>
    </submittedName>
</protein>
<keyword evidence="4" id="KW-1185">Reference proteome</keyword>
<keyword evidence="1" id="KW-0812">Transmembrane</keyword>
<organism evidence="3 4">
    <name type="scientific">Marinactinospora thermotolerans DSM 45154</name>
    <dbReference type="NCBI Taxonomy" id="1122192"/>
    <lineage>
        <taxon>Bacteria</taxon>
        <taxon>Bacillati</taxon>
        <taxon>Actinomycetota</taxon>
        <taxon>Actinomycetes</taxon>
        <taxon>Streptosporangiales</taxon>
        <taxon>Nocardiopsidaceae</taxon>
        <taxon>Marinactinospora</taxon>
    </lineage>
</organism>